<feature type="coiled-coil region" evidence="1">
    <location>
        <begin position="227"/>
        <end position="254"/>
    </location>
</feature>
<protein>
    <submittedName>
        <fullName evidence="3">Uncharacterized protein</fullName>
    </submittedName>
</protein>
<evidence type="ECO:0000313" key="3">
    <source>
        <dbReference type="EMBL" id="KKZ72120.1"/>
    </source>
</evidence>
<dbReference type="RefSeq" id="WP_046909282.1">
    <property type="nucleotide sequence ID" value="NZ_BAAAXG010000009.1"/>
</dbReference>
<feature type="region of interest" description="Disordered" evidence="2">
    <location>
        <begin position="85"/>
        <end position="104"/>
    </location>
</feature>
<keyword evidence="1" id="KW-0175">Coiled coil</keyword>
<proteinExistence type="predicted"/>
<organism evidence="3 4">
    <name type="scientific">Streptomyces showdoensis</name>
    <dbReference type="NCBI Taxonomy" id="68268"/>
    <lineage>
        <taxon>Bacteria</taxon>
        <taxon>Bacillati</taxon>
        <taxon>Actinomycetota</taxon>
        <taxon>Actinomycetes</taxon>
        <taxon>Kitasatosporales</taxon>
        <taxon>Streptomycetaceae</taxon>
        <taxon>Streptomyces</taxon>
    </lineage>
</organism>
<comment type="caution">
    <text evidence="3">The sequence shown here is derived from an EMBL/GenBank/DDBJ whole genome shotgun (WGS) entry which is preliminary data.</text>
</comment>
<reference evidence="3 4" key="1">
    <citation type="submission" date="2015-05" db="EMBL/GenBank/DDBJ databases">
        <title>Draft Genome assembly of Streptomyces showdoensis.</title>
        <authorList>
            <person name="Thapa K.K."/>
            <person name="Metsa-Ketela M."/>
        </authorList>
    </citation>
    <scope>NUCLEOTIDE SEQUENCE [LARGE SCALE GENOMIC DNA]</scope>
    <source>
        <strain evidence="3 4">ATCC 15227</strain>
    </source>
</reference>
<dbReference type="AlphaFoldDB" id="A0A2P2GKT7"/>
<keyword evidence="4" id="KW-1185">Reference proteome</keyword>
<dbReference type="OrthoDB" id="4089284at2"/>
<evidence type="ECO:0000256" key="2">
    <source>
        <dbReference type="SAM" id="MobiDB-lite"/>
    </source>
</evidence>
<evidence type="ECO:0000313" key="4">
    <source>
        <dbReference type="Proteomes" id="UP000265325"/>
    </source>
</evidence>
<dbReference type="Proteomes" id="UP000265325">
    <property type="component" value="Unassembled WGS sequence"/>
</dbReference>
<sequence>MTGSDWLGGTVRHYCPLCAWHLDVPVHHDMAVTGQMVRDHFAVEHGLADAGTITSRASGGPPQHAAQEPGALDSRLTHFQIELPASAGAPRPETPIGGPAAAEAREERVRYDCPMCDWHTNPAEGGTRQSAHQQLGGHILGVHALDPAGLVHRLLQLLPDNAGSPRPVPNRVTARLADHLSRAYDFLPLEQLQEEDTARAGEHWAAAHELRPWLKQLPKDEEEEAFKRGWDRAMARAKRRIAELEAVIDSRQDEAPLTGDLAVDWAGARQDPRYDVVRRVLVGLETVDGAAALPAALQELAALKVLGAIREAEATR</sequence>
<evidence type="ECO:0000256" key="1">
    <source>
        <dbReference type="SAM" id="Coils"/>
    </source>
</evidence>
<dbReference type="EMBL" id="LAQS01000030">
    <property type="protein sequence ID" value="KKZ72120.1"/>
    <property type="molecule type" value="Genomic_DNA"/>
</dbReference>
<gene>
    <name evidence="3" type="ORF">VO63_20315</name>
</gene>
<accession>A0A2P2GKT7</accession>
<name>A0A2P2GKT7_STREW</name>